<feature type="domain" description="Neurotransmitter-gated ion-channel transmembrane" evidence="4">
    <location>
        <begin position="252"/>
        <end position="340"/>
    </location>
</feature>
<evidence type="ECO:0000313" key="5">
    <source>
        <dbReference type="EMBL" id="KAK7477845.1"/>
    </source>
</evidence>
<keyword evidence="6" id="KW-1185">Reference proteome</keyword>
<dbReference type="Gene3D" id="1.20.58.390">
    <property type="entry name" value="Neurotransmitter-gated ion-channel transmembrane domain"/>
    <property type="match status" value="1"/>
</dbReference>
<dbReference type="InterPro" id="IPR036734">
    <property type="entry name" value="Neur_chan_lig-bd_sf"/>
</dbReference>
<comment type="subcellular location">
    <subcellularLocation>
        <location evidence="1">Membrane</location>
        <topology evidence="1">Multi-pass membrane protein</topology>
    </subcellularLocation>
</comment>
<dbReference type="InterPro" id="IPR038050">
    <property type="entry name" value="Neuro_actylchol_rec"/>
</dbReference>
<dbReference type="GO" id="GO:0016020">
    <property type="term" value="C:membrane"/>
    <property type="evidence" value="ECO:0007669"/>
    <property type="project" value="UniProtKB-SubCell"/>
</dbReference>
<evidence type="ECO:0000256" key="3">
    <source>
        <dbReference type="SAM" id="Phobius"/>
    </source>
</evidence>
<feature type="transmembrane region" description="Helical" evidence="3">
    <location>
        <begin position="276"/>
        <end position="294"/>
    </location>
</feature>
<dbReference type="Gene3D" id="2.70.170.10">
    <property type="entry name" value="Neurotransmitter-gated ion-channel ligand-binding domain"/>
    <property type="match status" value="1"/>
</dbReference>
<name>A0ABD0JRZ5_9CAEN</name>
<keyword evidence="3" id="KW-0812">Transmembrane</keyword>
<evidence type="ECO:0000256" key="2">
    <source>
        <dbReference type="SAM" id="MobiDB-lite"/>
    </source>
</evidence>
<protein>
    <recommendedName>
        <fullName evidence="4">Neurotransmitter-gated ion-channel transmembrane domain-containing protein</fullName>
    </recommendedName>
</protein>
<feature type="region of interest" description="Disordered" evidence="2">
    <location>
        <begin position="1"/>
        <end position="56"/>
    </location>
</feature>
<dbReference type="EMBL" id="JACVVK020000340">
    <property type="protein sequence ID" value="KAK7477845.1"/>
    <property type="molecule type" value="Genomic_DNA"/>
</dbReference>
<dbReference type="SUPFAM" id="SSF90112">
    <property type="entry name" value="Neurotransmitter-gated ion-channel transmembrane pore"/>
    <property type="match status" value="1"/>
</dbReference>
<dbReference type="InterPro" id="IPR036719">
    <property type="entry name" value="Neuro-gated_channel_TM_sf"/>
</dbReference>
<comment type="caution">
    <text evidence="5">The sequence shown here is derived from an EMBL/GenBank/DDBJ whole genome shotgun (WGS) entry which is preliminary data.</text>
</comment>
<reference evidence="5 6" key="1">
    <citation type="journal article" date="2023" name="Sci. Data">
        <title>Genome assembly of the Korean intertidal mud-creeper Batillaria attramentaria.</title>
        <authorList>
            <person name="Patra A.K."/>
            <person name="Ho P.T."/>
            <person name="Jun S."/>
            <person name="Lee S.J."/>
            <person name="Kim Y."/>
            <person name="Won Y.J."/>
        </authorList>
    </citation>
    <scope>NUCLEOTIDE SEQUENCE [LARGE SCALE GENOMIC DNA]</scope>
    <source>
        <strain evidence="5">Wonlab-2016</strain>
    </source>
</reference>
<feature type="transmembrane region" description="Helical" evidence="3">
    <location>
        <begin position="340"/>
        <end position="365"/>
    </location>
</feature>
<feature type="transmembrane region" description="Helical" evidence="3">
    <location>
        <begin position="306"/>
        <end position="324"/>
    </location>
</feature>
<gene>
    <name evidence="5" type="ORF">BaRGS_00030923</name>
</gene>
<feature type="transmembrane region" description="Helical" evidence="3">
    <location>
        <begin position="243"/>
        <end position="264"/>
    </location>
</feature>
<evidence type="ECO:0000256" key="1">
    <source>
        <dbReference type="ARBA" id="ARBA00004141"/>
    </source>
</evidence>
<evidence type="ECO:0000259" key="4">
    <source>
        <dbReference type="Pfam" id="PF02932"/>
    </source>
</evidence>
<dbReference type="Proteomes" id="UP001519460">
    <property type="component" value="Unassembled WGS sequence"/>
</dbReference>
<dbReference type="InterPro" id="IPR006029">
    <property type="entry name" value="Neurotrans-gated_channel_TM"/>
</dbReference>
<organism evidence="5 6">
    <name type="scientific">Batillaria attramentaria</name>
    <dbReference type="NCBI Taxonomy" id="370345"/>
    <lineage>
        <taxon>Eukaryota</taxon>
        <taxon>Metazoa</taxon>
        <taxon>Spiralia</taxon>
        <taxon>Lophotrochozoa</taxon>
        <taxon>Mollusca</taxon>
        <taxon>Gastropoda</taxon>
        <taxon>Caenogastropoda</taxon>
        <taxon>Sorbeoconcha</taxon>
        <taxon>Cerithioidea</taxon>
        <taxon>Batillariidae</taxon>
        <taxon>Batillaria</taxon>
    </lineage>
</organism>
<sequence>MSHLPGENTSTEVTILVPPLPAVPETYSPERTGKDRRRGQGLVLSSSKEEESSETDTAQAVWDSGLGAYCPLPPVSQPKVFVRVVFLKIGEIDTLKEQFRAEVFVQARWREPALDHVTSVDDISWHSLWNPQLQLENAMDDPKVTAWHDLKLSDSGEAYVLEKRRHLSVIITSRLSDVSLELLEDDTELSSVNLLTFVDEQEWEVRDIVEMIPEVRTREFSAIKHKFPMITVRTYAFRRAGFFLWNVLAVMVLICSLSLCTFAVERTLPQNRLQLSFTLVLTGIAFKFVVNQALPKISYLTVLDKYILGSMVMMHVVSVWHAIVTRFDHNKELADDLDEWAFVILVLCYGFYNIGFAVVMTVKVYMKRKAVTSMEVEYQEKVVRLLERDTAEKGHIIRKSKRLNNNTRVGITI</sequence>
<dbReference type="SUPFAM" id="SSF63712">
    <property type="entry name" value="Nicotinic receptor ligand binding domain-like"/>
    <property type="match status" value="1"/>
</dbReference>
<accession>A0ABD0JRZ5</accession>
<keyword evidence="3" id="KW-0472">Membrane</keyword>
<dbReference type="AlphaFoldDB" id="A0ABD0JRZ5"/>
<proteinExistence type="predicted"/>
<keyword evidence="3" id="KW-1133">Transmembrane helix</keyword>
<evidence type="ECO:0000313" key="6">
    <source>
        <dbReference type="Proteomes" id="UP001519460"/>
    </source>
</evidence>
<dbReference type="Pfam" id="PF02932">
    <property type="entry name" value="Neur_chan_memb"/>
    <property type="match status" value="1"/>
</dbReference>